<comment type="caution">
    <text evidence="1">The sequence shown here is derived from an EMBL/GenBank/DDBJ whole genome shotgun (WGS) entry which is preliminary data.</text>
</comment>
<dbReference type="OrthoDB" id="5322110at2"/>
<evidence type="ECO:0000313" key="2">
    <source>
        <dbReference type="Proteomes" id="UP000256379"/>
    </source>
</evidence>
<name>A0A3D8I7W1_9HELI</name>
<keyword evidence="2" id="KW-1185">Reference proteome</keyword>
<organism evidence="1 2">
    <name type="scientific">Helicobacter didelphidarum</name>
    <dbReference type="NCBI Taxonomy" id="2040648"/>
    <lineage>
        <taxon>Bacteria</taxon>
        <taxon>Pseudomonadati</taxon>
        <taxon>Campylobacterota</taxon>
        <taxon>Epsilonproteobacteria</taxon>
        <taxon>Campylobacterales</taxon>
        <taxon>Helicobacteraceae</taxon>
        <taxon>Helicobacter</taxon>
    </lineage>
</organism>
<accession>A0A3D8I7W1</accession>
<reference evidence="1 2" key="1">
    <citation type="submission" date="2018-04" db="EMBL/GenBank/DDBJ databases">
        <title>Novel Campyloabacter and Helicobacter Species and Strains.</title>
        <authorList>
            <person name="Mannion A.J."/>
            <person name="Shen Z."/>
            <person name="Fox J.G."/>
        </authorList>
    </citation>
    <scope>NUCLEOTIDE SEQUENCE [LARGE SCALE GENOMIC DNA]</scope>
    <source>
        <strain evidence="1 2">MIT 17-337</strain>
    </source>
</reference>
<dbReference type="Proteomes" id="UP000256379">
    <property type="component" value="Unassembled WGS sequence"/>
</dbReference>
<sequence length="143" mass="16741">MKKSSIIVLFVCSLFAQDNVIYPPYAESFDKEVIEVLEVDTEINWQNSGISDKEAMERCKMSQSLPKDKQQMEEYLKKHKVVWTLHYYSGQGCAYRGKVKFDGKVWDFTSDGGMTTFLRENEEYIYLVCESAECQPRAWNDFE</sequence>
<evidence type="ECO:0000313" key="1">
    <source>
        <dbReference type="EMBL" id="RDU61197.1"/>
    </source>
</evidence>
<gene>
    <name evidence="1" type="ORF">CQA53_10480</name>
</gene>
<proteinExistence type="predicted"/>
<protein>
    <submittedName>
        <fullName evidence="1">Uncharacterized protein</fullName>
    </submittedName>
</protein>
<dbReference type="EMBL" id="NXLQ01000070">
    <property type="protein sequence ID" value="RDU61197.1"/>
    <property type="molecule type" value="Genomic_DNA"/>
</dbReference>
<dbReference type="AlphaFoldDB" id="A0A3D8I7W1"/>
<dbReference type="RefSeq" id="WP_115543908.1">
    <property type="nucleotide sequence ID" value="NZ_NXLQ01000070.1"/>
</dbReference>